<dbReference type="EMBL" id="JBHSFH010000005">
    <property type="protein sequence ID" value="MFC4494400.1"/>
    <property type="molecule type" value="Genomic_DNA"/>
</dbReference>
<dbReference type="RefSeq" id="WP_386445376.1">
    <property type="nucleotide sequence ID" value="NZ_JBHSFH010000005.1"/>
</dbReference>
<dbReference type="Proteomes" id="UP001595997">
    <property type="component" value="Unassembled WGS sequence"/>
</dbReference>
<comment type="similarity">
    <text evidence="1">Belongs to the cytochrome P450 family.</text>
</comment>
<organism evidence="2 3">
    <name type="scientific">Streptomyces ovatisporus</name>
    <dbReference type="NCBI Taxonomy" id="1128682"/>
    <lineage>
        <taxon>Bacteria</taxon>
        <taxon>Bacillati</taxon>
        <taxon>Actinomycetota</taxon>
        <taxon>Actinomycetes</taxon>
        <taxon>Kitasatosporales</taxon>
        <taxon>Streptomycetaceae</taxon>
        <taxon>Streptomyces</taxon>
    </lineage>
</organism>
<name>A0ABV9A6A5_9ACTN</name>
<dbReference type="InterPro" id="IPR036396">
    <property type="entry name" value="Cyt_P450_sf"/>
</dbReference>
<proteinExistence type="inferred from homology"/>
<reference evidence="3" key="1">
    <citation type="journal article" date="2019" name="Int. J. Syst. Evol. Microbiol.">
        <title>The Global Catalogue of Microorganisms (GCM) 10K type strain sequencing project: providing services to taxonomists for standard genome sequencing and annotation.</title>
        <authorList>
            <consortium name="The Broad Institute Genomics Platform"/>
            <consortium name="The Broad Institute Genome Sequencing Center for Infectious Disease"/>
            <person name="Wu L."/>
            <person name="Ma J."/>
        </authorList>
    </citation>
    <scope>NUCLEOTIDE SEQUENCE [LARGE SCALE GENOMIC DNA]</scope>
    <source>
        <strain evidence="3">CGMCC 4.7357</strain>
    </source>
</reference>
<keyword evidence="3" id="KW-1185">Reference proteome</keyword>
<evidence type="ECO:0000313" key="3">
    <source>
        <dbReference type="Proteomes" id="UP001595997"/>
    </source>
</evidence>
<evidence type="ECO:0000313" key="2">
    <source>
        <dbReference type="EMBL" id="MFC4494400.1"/>
    </source>
</evidence>
<dbReference type="PANTHER" id="PTHR46696:SF1">
    <property type="entry name" value="CYTOCHROME P450 YJIB-RELATED"/>
    <property type="match status" value="1"/>
</dbReference>
<protein>
    <submittedName>
        <fullName evidence="2">Cytochrome P450</fullName>
    </submittedName>
</protein>
<sequence length="425" mass="47497">MTTPGTLDTHPARTLVSLTNITQSRDPHRIYDQLRFQYGPVAPVELEPGVRAWLVMGVEQLRIITEREAFFSRDARNWRDLNEGIVSPDSGLLPMMGYRPNVIGADQQEHRRLRQPLDDGIGRINHRALRRQVQYICRELIATFSQQGYADLVANYAAYVPMLAVASLFGLDMSQGHELRAALIALFSSQTDSQVGNRSFEQILFDTLRERQQNPTDDLTTALMNHPNLQDDPEVLQSMVVMISAGNETTTCWIAHTLYRMITDTSFDDRLRGGQLGVDDALDEVLWREPPMTHMPARYALRDIDLGGQPIRHGDVLILGLSAANSDHTLAPPGKKQPNNRAHMAYSAGPHMCPAQDTARVITRTAVDTALHLLPGLRLTISPDEVTWNPSPWTRCPTQLPVSFAVVPHFSSPVSDRLRPVGDHA</sequence>
<gene>
    <name evidence="2" type="ORF">ACFPA8_09680</name>
</gene>
<dbReference type="SUPFAM" id="SSF48264">
    <property type="entry name" value="Cytochrome P450"/>
    <property type="match status" value="1"/>
</dbReference>
<dbReference type="PANTHER" id="PTHR46696">
    <property type="entry name" value="P450, PUTATIVE (EUROFUNG)-RELATED"/>
    <property type="match status" value="1"/>
</dbReference>
<dbReference type="Gene3D" id="1.10.630.10">
    <property type="entry name" value="Cytochrome P450"/>
    <property type="match status" value="1"/>
</dbReference>
<accession>A0ABV9A6A5</accession>
<dbReference type="InterPro" id="IPR002397">
    <property type="entry name" value="Cyt_P450_B"/>
</dbReference>
<dbReference type="PRINTS" id="PR00359">
    <property type="entry name" value="BP450"/>
</dbReference>
<evidence type="ECO:0000256" key="1">
    <source>
        <dbReference type="ARBA" id="ARBA00010617"/>
    </source>
</evidence>
<comment type="caution">
    <text evidence="2">The sequence shown here is derived from an EMBL/GenBank/DDBJ whole genome shotgun (WGS) entry which is preliminary data.</text>
</comment>